<evidence type="ECO:0000256" key="1">
    <source>
        <dbReference type="ARBA" id="ARBA00004651"/>
    </source>
</evidence>
<reference evidence="9 10" key="1">
    <citation type="submission" date="2019-07" db="EMBL/GenBank/DDBJ databases">
        <title>Whole genome shotgun sequence of Marinococcus halophilus NBRC 102359.</title>
        <authorList>
            <person name="Hosoyama A."/>
            <person name="Uohara A."/>
            <person name="Ohji S."/>
            <person name="Ichikawa N."/>
        </authorList>
    </citation>
    <scope>NUCLEOTIDE SEQUENCE [LARGE SCALE GENOMIC DNA]</scope>
    <source>
        <strain evidence="9 10">NBRC 102359</strain>
    </source>
</reference>
<sequence length="282" mass="31367">MSTSTANTPKKHLSKKIVLYVLLAVGVIISIFPFYWMVIGATNPSGEIFGIPPSLLPGTYLIENFINLNESIGILRVVFNSLFIAISFTVLSLLICSAAGYAFAKFKFKGRDVIFFVLLLSMMIPYHVTLIPLFRIFVELNWLNTYQAVILPQLAYPFAIFLMRQNMQAIPTTLLEAARVDGAGEFRIFFKIVLPTMRPALAAVAIFLFMFQWNNFIWPLVVLNSGEMYTLPVALSSLVGLSDIDYGQIMLGAAISVVPIMVFFLVLQKQFIAGILGGSVKE</sequence>
<accession>A0A510Y3C4</accession>
<comment type="caution">
    <text evidence="9">The sequence shown here is derived from an EMBL/GenBank/DDBJ whole genome shotgun (WGS) entry which is preliminary data.</text>
</comment>
<keyword evidence="9" id="KW-0547">Nucleotide-binding</keyword>
<feature type="transmembrane region" description="Helical" evidence="7">
    <location>
        <begin position="246"/>
        <end position="267"/>
    </location>
</feature>
<dbReference type="InterPro" id="IPR000515">
    <property type="entry name" value="MetI-like"/>
</dbReference>
<keyword evidence="5 7" id="KW-1133">Transmembrane helix</keyword>
<keyword evidence="6 7" id="KW-0472">Membrane</keyword>
<dbReference type="Pfam" id="PF00528">
    <property type="entry name" value="BPD_transp_1"/>
    <property type="match status" value="1"/>
</dbReference>
<feature type="transmembrane region" description="Helical" evidence="7">
    <location>
        <begin position="200"/>
        <end position="221"/>
    </location>
</feature>
<feature type="domain" description="ABC transmembrane type-1" evidence="8">
    <location>
        <begin position="78"/>
        <end position="267"/>
    </location>
</feature>
<dbReference type="GO" id="GO:0005886">
    <property type="term" value="C:plasma membrane"/>
    <property type="evidence" value="ECO:0007669"/>
    <property type="project" value="UniProtKB-SubCell"/>
</dbReference>
<keyword evidence="9" id="KW-0067">ATP-binding</keyword>
<dbReference type="AlphaFoldDB" id="A0A510Y3C4"/>
<dbReference type="Gene3D" id="1.10.3720.10">
    <property type="entry name" value="MetI-like"/>
    <property type="match status" value="1"/>
</dbReference>
<keyword evidence="4 7" id="KW-0812">Transmembrane</keyword>
<comment type="similarity">
    <text evidence="7">Belongs to the binding-protein-dependent transport system permease family.</text>
</comment>
<evidence type="ECO:0000256" key="2">
    <source>
        <dbReference type="ARBA" id="ARBA00022448"/>
    </source>
</evidence>
<evidence type="ECO:0000256" key="4">
    <source>
        <dbReference type="ARBA" id="ARBA00022692"/>
    </source>
</evidence>
<dbReference type="PROSITE" id="PS50928">
    <property type="entry name" value="ABC_TM1"/>
    <property type="match status" value="1"/>
</dbReference>
<gene>
    <name evidence="9" type="ORF">MHA01_05980</name>
</gene>
<dbReference type="GO" id="GO:0055085">
    <property type="term" value="P:transmembrane transport"/>
    <property type="evidence" value="ECO:0007669"/>
    <property type="project" value="InterPro"/>
</dbReference>
<dbReference type="GO" id="GO:0005524">
    <property type="term" value="F:ATP binding"/>
    <property type="evidence" value="ECO:0007669"/>
    <property type="project" value="UniProtKB-KW"/>
</dbReference>
<dbReference type="PANTHER" id="PTHR43744:SF2">
    <property type="entry name" value="ARABINOOLIGOSACCHARIDES TRANSPORT SYSTEM PERMEASE PROTEIN ARAQ"/>
    <property type="match status" value="1"/>
</dbReference>
<keyword evidence="2 7" id="KW-0813">Transport</keyword>
<feature type="transmembrane region" description="Helical" evidence="7">
    <location>
        <begin position="113"/>
        <end position="134"/>
    </location>
</feature>
<feature type="transmembrane region" description="Helical" evidence="7">
    <location>
        <begin position="77"/>
        <end position="101"/>
    </location>
</feature>
<evidence type="ECO:0000256" key="3">
    <source>
        <dbReference type="ARBA" id="ARBA00022475"/>
    </source>
</evidence>
<dbReference type="STRING" id="1371.GCA_900166605_00488"/>
<comment type="subcellular location">
    <subcellularLocation>
        <location evidence="1 7">Cell membrane</location>
        <topology evidence="1 7">Multi-pass membrane protein</topology>
    </subcellularLocation>
</comment>
<evidence type="ECO:0000313" key="9">
    <source>
        <dbReference type="EMBL" id="GEK57693.1"/>
    </source>
</evidence>
<name>A0A510Y3C4_MARHA</name>
<feature type="transmembrane region" description="Helical" evidence="7">
    <location>
        <begin position="17"/>
        <end position="36"/>
    </location>
</feature>
<protein>
    <submittedName>
        <fullName evidence="9">Sugar ABC transporter ATP-binding protein</fullName>
    </submittedName>
</protein>
<dbReference type="SUPFAM" id="SSF161098">
    <property type="entry name" value="MetI-like"/>
    <property type="match status" value="1"/>
</dbReference>
<evidence type="ECO:0000256" key="7">
    <source>
        <dbReference type="RuleBase" id="RU363032"/>
    </source>
</evidence>
<dbReference type="Proteomes" id="UP000321051">
    <property type="component" value="Unassembled WGS sequence"/>
</dbReference>
<evidence type="ECO:0000256" key="5">
    <source>
        <dbReference type="ARBA" id="ARBA00022989"/>
    </source>
</evidence>
<dbReference type="EMBL" id="BJUN01000002">
    <property type="protein sequence ID" value="GEK57693.1"/>
    <property type="molecule type" value="Genomic_DNA"/>
</dbReference>
<evidence type="ECO:0000256" key="6">
    <source>
        <dbReference type="ARBA" id="ARBA00023136"/>
    </source>
</evidence>
<evidence type="ECO:0000313" key="10">
    <source>
        <dbReference type="Proteomes" id="UP000321051"/>
    </source>
</evidence>
<feature type="transmembrane region" description="Helical" evidence="7">
    <location>
        <begin position="146"/>
        <end position="163"/>
    </location>
</feature>
<dbReference type="PANTHER" id="PTHR43744">
    <property type="entry name" value="ABC TRANSPORTER PERMEASE PROTEIN MG189-RELATED-RELATED"/>
    <property type="match status" value="1"/>
</dbReference>
<keyword evidence="10" id="KW-1185">Reference proteome</keyword>
<organism evidence="9 10">
    <name type="scientific">Marinococcus halophilus</name>
    <dbReference type="NCBI Taxonomy" id="1371"/>
    <lineage>
        <taxon>Bacteria</taxon>
        <taxon>Bacillati</taxon>
        <taxon>Bacillota</taxon>
        <taxon>Bacilli</taxon>
        <taxon>Bacillales</taxon>
        <taxon>Bacillaceae</taxon>
        <taxon>Marinococcus</taxon>
    </lineage>
</organism>
<dbReference type="CDD" id="cd06261">
    <property type="entry name" value="TM_PBP2"/>
    <property type="match status" value="1"/>
</dbReference>
<dbReference type="InterPro" id="IPR035906">
    <property type="entry name" value="MetI-like_sf"/>
</dbReference>
<evidence type="ECO:0000259" key="8">
    <source>
        <dbReference type="PROSITE" id="PS50928"/>
    </source>
</evidence>
<dbReference type="RefSeq" id="WP_233133181.1">
    <property type="nucleotide sequence ID" value="NZ_BJUN01000002.1"/>
</dbReference>
<keyword evidence="3" id="KW-1003">Cell membrane</keyword>
<proteinExistence type="inferred from homology"/>